<protein>
    <submittedName>
        <fullName evidence="8">GlsB/YeaQ/YmgE family stress response membrane protein</fullName>
    </submittedName>
</protein>
<proteinExistence type="inferred from homology"/>
<feature type="transmembrane region" description="Helical" evidence="7">
    <location>
        <begin position="28"/>
        <end position="50"/>
    </location>
</feature>
<keyword evidence="3" id="KW-1003">Cell membrane</keyword>
<gene>
    <name evidence="8" type="ORF">J9317_19460</name>
</gene>
<dbReference type="EMBL" id="JAGVRK010000001">
    <property type="protein sequence ID" value="MBS2970924.1"/>
    <property type="molecule type" value="Genomic_DNA"/>
</dbReference>
<dbReference type="PANTHER" id="PTHR33884:SF3">
    <property type="entry name" value="UPF0410 PROTEIN YMGE"/>
    <property type="match status" value="1"/>
</dbReference>
<evidence type="ECO:0000256" key="2">
    <source>
        <dbReference type="ARBA" id="ARBA00011006"/>
    </source>
</evidence>
<dbReference type="PANTHER" id="PTHR33884">
    <property type="entry name" value="UPF0410 PROTEIN YMGE"/>
    <property type="match status" value="1"/>
</dbReference>
<organism evidence="8 9">
    <name type="scientific">Metabacillus flavus</name>
    <dbReference type="NCBI Taxonomy" id="2823519"/>
    <lineage>
        <taxon>Bacteria</taxon>
        <taxon>Bacillati</taxon>
        <taxon>Bacillota</taxon>
        <taxon>Bacilli</taxon>
        <taxon>Bacillales</taxon>
        <taxon>Bacillaceae</taxon>
        <taxon>Metabacillus</taxon>
    </lineage>
</organism>
<keyword evidence="4 7" id="KW-0812">Transmembrane</keyword>
<accession>A0ABS5LKN8</accession>
<dbReference type="Pfam" id="PF04226">
    <property type="entry name" value="Transgly_assoc"/>
    <property type="match status" value="1"/>
</dbReference>
<sequence length="85" mass="8802">MNLIVSILVALVIGWIGDLLVKNTMPGGIIGSIIAGFAGAWLGSALLGAWGPEIAGFYIIPAIIGAAIVVFLTGLIFKATRRRPL</sequence>
<dbReference type="InterPro" id="IPR007341">
    <property type="entry name" value="Transgly_assoc"/>
</dbReference>
<feature type="transmembrane region" description="Helical" evidence="7">
    <location>
        <begin position="56"/>
        <end position="77"/>
    </location>
</feature>
<dbReference type="Proteomes" id="UP000682403">
    <property type="component" value="Unassembled WGS sequence"/>
</dbReference>
<feature type="transmembrane region" description="Helical" evidence="7">
    <location>
        <begin position="6"/>
        <end position="21"/>
    </location>
</feature>
<evidence type="ECO:0000256" key="6">
    <source>
        <dbReference type="ARBA" id="ARBA00023136"/>
    </source>
</evidence>
<dbReference type="RefSeq" id="WP_211561682.1">
    <property type="nucleotide sequence ID" value="NZ_JAGVRK010000001.1"/>
</dbReference>
<evidence type="ECO:0000256" key="1">
    <source>
        <dbReference type="ARBA" id="ARBA00004651"/>
    </source>
</evidence>
<keyword evidence="6 7" id="KW-0472">Membrane</keyword>
<name>A0ABS5LKN8_9BACI</name>
<evidence type="ECO:0000313" key="9">
    <source>
        <dbReference type="Proteomes" id="UP000682403"/>
    </source>
</evidence>
<evidence type="ECO:0000256" key="3">
    <source>
        <dbReference type="ARBA" id="ARBA00022475"/>
    </source>
</evidence>
<comment type="subcellular location">
    <subcellularLocation>
        <location evidence="1">Cell membrane</location>
        <topology evidence="1">Multi-pass membrane protein</topology>
    </subcellularLocation>
</comment>
<evidence type="ECO:0000256" key="5">
    <source>
        <dbReference type="ARBA" id="ARBA00022989"/>
    </source>
</evidence>
<evidence type="ECO:0000256" key="4">
    <source>
        <dbReference type="ARBA" id="ARBA00022692"/>
    </source>
</evidence>
<keyword evidence="5 7" id="KW-1133">Transmembrane helix</keyword>
<keyword evidence="9" id="KW-1185">Reference proteome</keyword>
<comment type="caution">
    <text evidence="8">The sequence shown here is derived from an EMBL/GenBank/DDBJ whole genome shotgun (WGS) entry which is preliminary data.</text>
</comment>
<reference evidence="8 9" key="1">
    <citation type="submission" date="2021-04" db="EMBL/GenBank/DDBJ databases">
        <title>Metabacillus sp. strain KIGAM252 whole genome sequence.</title>
        <authorList>
            <person name="Seo M.-J."/>
            <person name="Cho E.-S."/>
            <person name="Hwang C.Y."/>
            <person name="Yoon D.J."/>
        </authorList>
    </citation>
    <scope>NUCLEOTIDE SEQUENCE [LARGE SCALE GENOMIC DNA]</scope>
    <source>
        <strain evidence="8 9">KIGAM252</strain>
    </source>
</reference>
<evidence type="ECO:0000256" key="7">
    <source>
        <dbReference type="SAM" id="Phobius"/>
    </source>
</evidence>
<comment type="similarity">
    <text evidence="2">Belongs to the UPF0410 family.</text>
</comment>
<evidence type="ECO:0000313" key="8">
    <source>
        <dbReference type="EMBL" id="MBS2970924.1"/>
    </source>
</evidence>